<organism evidence="3">
    <name type="scientific">hydrothermal vent metagenome</name>
    <dbReference type="NCBI Taxonomy" id="652676"/>
    <lineage>
        <taxon>unclassified sequences</taxon>
        <taxon>metagenomes</taxon>
        <taxon>ecological metagenomes</taxon>
    </lineage>
</organism>
<evidence type="ECO:0000256" key="1">
    <source>
        <dbReference type="ARBA" id="ARBA00023231"/>
    </source>
</evidence>
<dbReference type="InterPro" id="IPR050152">
    <property type="entry name" value="ChlB/BchB/BchZ"/>
</dbReference>
<dbReference type="InterPro" id="IPR000318">
    <property type="entry name" value="Nase_comp1_CS"/>
</dbReference>
<reference evidence="3" key="1">
    <citation type="submission" date="2018-06" db="EMBL/GenBank/DDBJ databases">
        <authorList>
            <person name="Zhirakovskaya E."/>
        </authorList>
    </citation>
    <scope>NUCLEOTIDE SEQUENCE</scope>
</reference>
<dbReference type="AlphaFoldDB" id="A0A3B0XTB1"/>
<dbReference type="GO" id="GO:0016163">
    <property type="term" value="F:nitrogenase activity"/>
    <property type="evidence" value="ECO:0007669"/>
    <property type="project" value="InterPro"/>
</dbReference>
<evidence type="ECO:0000259" key="2">
    <source>
        <dbReference type="Pfam" id="PF00148"/>
    </source>
</evidence>
<sequence length="141" mass="15060">MASIEKRKKALSVNPLKSSQSIGAALAFLGFNRAMPMLHGSQGCTAFGKVFFVRHFREPIPLQTSAMDQVSSVMGADDNVCEGLKTICENSSPALLGVPTTGLSETQGCDVKFAINEFRDKYPQFAGIPIVPVATPDYSGC</sequence>
<dbReference type="PANTHER" id="PTHR33712">
    <property type="entry name" value="LIGHT-INDEPENDENT PROTOCHLOROPHYLLIDE REDUCTASE SUBUNIT B"/>
    <property type="match status" value="1"/>
</dbReference>
<dbReference type="PROSITE" id="PS00699">
    <property type="entry name" value="NITROGENASE_1_1"/>
    <property type="match status" value="1"/>
</dbReference>
<protein>
    <submittedName>
        <fullName evidence="3">Nitrogenase FeMo-cofactor scaffold and assembly protein NifN</fullName>
    </submittedName>
</protein>
<evidence type="ECO:0000313" key="3">
    <source>
        <dbReference type="EMBL" id="VAW66442.1"/>
    </source>
</evidence>
<proteinExistence type="predicted"/>
<dbReference type="Gene3D" id="3.40.50.1980">
    <property type="entry name" value="Nitrogenase molybdenum iron protein domain"/>
    <property type="match status" value="1"/>
</dbReference>
<dbReference type="Pfam" id="PF00148">
    <property type="entry name" value="Oxidored_nitro"/>
    <property type="match status" value="1"/>
</dbReference>
<feature type="non-terminal residue" evidence="3">
    <location>
        <position position="141"/>
    </location>
</feature>
<dbReference type="InterPro" id="IPR000510">
    <property type="entry name" value="Nase/OxRdtase_comp1"/>
</dbReference>
<dbReference type="SUPFAM" id="SSF53807">
    <property type="entry name" value="Helical backbone' metal receptor"/>
    <property type="match status" value="1"/>
</dbReference>
<dbReference type="EMBL" id="UOFI01000077">
    <property type="protein sequence ID" value="VAW66442.1"/>
    <property type="molecule type" value="Genomic_DNA"/>
</dbReference>
<accession>A0A3B0XTB1</accession>
<gene>
    <name evidence="3" type="ORF">MNBD_GAMMA09-42</name>
</gene>
<feature type="domain" description="Nitrogenase/oxidoreductase component 1" evidence="2">
    <location>
        <begin position="19"/>
        <end position="140"/>
    </location>
</feature>
<dbReference type="PANTHER" id="PTHR33712:SF7">
    <property type="entry name" value="LIGHT-INDEPENDENT PROTOCHLOROPHYLLIDE REDUCTASE SUBUNIT B"/>
    <property type="match status" value="1"/>
</dbReference>
<name>A0A3B0XTB1_9ZZZZ</name>
<keyword evidence="1" id="KW-0535">Nitrogen fixation</keyword>